<gene>
    <name evidence="8" type="ORF">ADIARSV_2964</name>
</gene>
<evidence type="ECO:0000313" key="9">
    <source>
        <dbReference type="Proteomes" id="UP000014174"/>
    </source>
</evidence>
<feature type="transmembrane region" description="Helical" evidence="7">
    <location>
        <begin position="323"/>
        <end position="343"/>
    </location>
</feature>
<organism evidence="8 9">
    <name type="scientific">Arcticibacter svalbardensis MN12-7</name>
    <dbReference type="NCBI Taxonomy" id="1150600"/>
    <lineage>
        <taxon>Bacteria</taxon>
        <taxon>Pseudomonadati</taxon>
        <taxon>Bacteroidota</taxon>
        <taxon>Sphingobacteriia</taxon>
        <taxon>Sphingobacteriales</taxon>
        <taxon>Sphingobacteriaceae</taxon>
        <taxon>Arcticibacter</taxon>
    </lineage>
</organism>
<dbReference type="EMBL" id="AQPN01000103">
    <property type="protein sequence ID" value="EOR93827.1"/>
    <property type="molecule type" value="Genomic_DNA"/>
</dbReference>
<dbReference type="PATRIC" id="fig|1150600.3.peg.2934"/>
<protein>
    <submittedName>
        <fullName evidence="8">Lipopolysaccharide biosynthesis protein WzxC</fullName>
    </submittedName>
</protein>
<comment type="subcellular location">
    <subcellularLocation>
        <location evidence="1">Cell membrane</location>
        <topology evidence="1">Multi-pass membrane protein</topology>
    </subcellularLocation>
</comment>
<evidence type="ECO:0000256" key="4">
    <source>
        <dbReference type="ARBA" id="ARBA00022692"/>
    </source>
</evidence>
<feature type="transmembrane region" description="Helical" evidence="7">
    <location>
        <begin position="292"/>
        <end position="311"/>
    </location>
</feature>
<evidence type="ECO:0000313" key="8">
    <source>
        <dbReference type="EMBL" id="EOR93827.1"/>
    </source>
</evidence>
<dbReference type="eggNOG" id="COG2244">
    <property type="taxonomic scope" value="Bacteria"/>
</dbReference>
<accession>R9GPQ3</accession>
<reference evidence="8 9" key="1">
    <citation type="journal article" date="2013" name="Genome Announc.">
        <title>Draft Genome Sequence of Arcticibacter svalbardensis Strain MN12-7T, a Member of the Family Sphingobacteriaceae Isolated from an Arctic Soil Sample.</title>
        <authorList>
            <person name="Shivaji S."/>
            <person name="Ara S."/>
            <person name="Prasad S."/>
            <person name="Manasa B.P."/>
            <person name="Begum Z."/>
            <person name="Singh A."/>
            <person name="Kumar Pinnaka A."/>
        </authorList>
    </citation>
    <scope>NUCLEOTIDE SEQUENCE [LARGE SCALE GENOMIC DNA]</scope>
    <source>
        <strain evidence="8 9">MN12-7</strain>
    </source>
</reference>
<feature type="transmembrane region" description="Helical" evidence="7">
    <location>
        <begin position="415"/>
        <end position="433"/>
    </location>
</feature>
<feature type="transmembrane region" description="Helical" evidence="7">
    <location>
        <begin position="453"/>
        <end position="472"/>
    </location>
</feature>
<comment type="caution">
    <text evidence="8">The sequence shown here is derived from an EMBL/GenBank/DDBJ whole genome shotgun (WGS) entry which is preliminary data.</text>
</comment>
<feature type="transmembrane region" description="Helical" evidence="7">
    <location>
        <begin position="111"/>
        <end position="129"/>
    </location>
</feature>
<feature type="transmembrane region" description="Helical" evidence="7">
    <location>
        <begin position="44"/>
        <end position="68"/>
    </location>
</feature>
<keyword evidence="3" id="KW-1003">Cell membrane</keyword>
<dbReference type="OrthoDB" id="9770347at2"/>
<dbReference type="PANTHER" id="PTHR30250:SF10">
    <property type="entry name" value="LIPOPOLYSACCHARIDE BIOSYNTHESIS PROTEIN WZXC"/>
    <property type="match status" value="1"/>
</dbReference>
<dbReference type="Proteomes" id="UP000014174">
    <property type="component" value="Unassembled WGS sequence"/>
</dbReference>
<keyword evidence="6 7" id="KW-0472">Membrane</keyword>
<evidence type="ECO:0000256" key="3">
    <source>
        <dbReference type="ARBA" id="ARBA00022475"/>
    </source>
</evidence>
<evidence type="ECO:0000256" key="2">
    <source>
        <dbReference type="ARBA" id="ARBA00007430"/>
    </source>
</evidence>
<dbReference type="STRING" id="1150600.ADIARSV_2964"/>
<feature type="transmembrane region" description="Helical" evidence="7">
    <location>
        <begin position="20"/>
        <end position="38"/>
    </location>
</feature>
<keyword evidence="5 7" id="KW-1133">Transmembrane helix</keyword>
<evidence type="ECO:0000256" key="5">
    <source>
        <dbReference type="ARBA" id="ARBA00022989"/>
    </source>
</evidence>
<evidence type="ECO:0000256" key="7">
    <source>
        <dbReference type="SAM" id="Phobius"/>
    </source>
</evidence>
<feature type="transmembrane region" description="Helical" evidence="7">
    <location>
        <begin position="364"/>
        <end position="382"/>
    </location>
</feature>
<comment type="similarity">
    <text evidence="2">Belongs to the polysaccharide synthase family.</text>
</comment>
<dbReference type="AlphaFoldDB" id="R9GPQ3"/>
<dbReference type="PANTHER" id="PTHR30250">
    <property type="entry name" value="PST FAMILY PREDICTED COLANIC ACID TRANSPORTER"/>
    <property type="match status" value="1"/>
</dbReference>
<dbReference type="Pfam" id="PF13440">
    <property type="entry name" value="Polysacc_synt_3"/>
    <property type="match status" value="1"/>
</dbReference>
<dbReference type="CDD" id="cd13127">
    <property type="entry name" value="MATE_tuaB_like"/>
    <property type="match status" value="1"/>
</dbReference>
<keyword evidence="4 7" id="KW-0812">Transmembrane</keyword>
<keyword evidence="9" id="KW-1185">Reference proteome</keyword>
<evidence type="ECO:0000256" key="1">
    <source>
        <dbReference type="ARBA" id="ARBA00004651"/>
    </source>
</evidence>
<name>R9GPQ3_9SPHI</name>
<dbReference type="GO" id="GO:0005886">
    <property type="term" value="C:plasma membrane"/>
    <property type="evidence" value="ECO:0007669"/>
    <property type="project" value="UniProtKB-SubCell"/>
</dbReference>
<proteinExistence type="inferred from homology"/>
<evidence type="ECO:0000256" key="6">
    <source>
        <dbReference type="ARBA" id="ARBA00023136"/>
    </source>
</evidence>
<sequence length="481" mass="54384">MSSLRKTTLSGLVWTFSQQFGVQLISFGITIILARLLAPSEFGLIAMLTVFMAAGSVLVDGGLSSSLIRSDDVTQRDYSTVFFFNLVGSIVIYALVYSLAPYIAHFYKQEILISVIRVYAIIFVINAFYEIQNARLTKAMNFKTQTIIQVPAVLAGGLLGVIMAMNGYGVWSLVWMNILQSFLTTVFHWILSGWRPSLIFDKSSFKTHFNFGYKMTLSGLLEIIYKNIYVLIIGKNYSATQLGYYSRADSLSQLPTGNIATAMNKVTYPMFASISQDNIRLKMVYKKLMQQVIFWNAACLVLLYVIAEPLFRFLITARWLPAVPYFKILCIAGILYPLHAYNLNILKVKGRSDLLLKLEGIKKTISIAGIFCVIPFGIYGLLYFQLLFNIVACYINSFYSGKMINYPVKEQLKDIFPTLILSAATGIVCHYLDNFLAHSLHLPDLGRLLIDSFTFFTVYLGFSHLAQLDAIYDFKQLILRR</sequence>
<feature type="transmembrane region" description="Helical" evidence="7">
    <location>
        <begin position="80"/>
        <end position="99"/>
    </location>
</feature>
<dbReference type="InterPro" id="IPR050833">
    <property type="entry name" value="Poly_Biosynth_Transport"/>
</dbReference>
<feature type="transmembrane region" description="Helical" evidence="7">
    <location>
        <begin position="150"/>
        <end position="168"/>
    </location>
</feature>
<dbReference type="RefSeq" id="WP_016196195.1">
    <property type="nucleotide sequence ID" value="NZ_AQPN01000103.1"/>
</dbReference>